<dbReference type="Gene3D" id="3.10.180.10">
    <property type="entry name" value="2,3-Dihydroxybiphenyl 1,2-Dioxygenase, domain 1"/>
    <property type="match status" value="1"/>
</dbReference>
<dbReference type="EMBL" id="QFVR01000022">
    <property type="protein sequence ID" value="PWI24419.1"/>
    <property type="molecule type" value="Genomic_DNA"/>
</dbReference>
<dbReference type="InterPro" id="IPR029068">
    <property type="entry name" value="Glyas_Bleomycin-R_OHBP_Dase"/>
</dbReference>
<protein>
    <recommendedName>
        <fullName evidence="1">VOC domain-containing protein</fullName>
    </recommendedName>
</protein>
<reference evidence="2 3" key="1">
    <citation type="submission" date="2018-05" db="EMBL/GenBank/DDBJ databases">
        <title>Kurthia sibirica genome sequence.</title>
        <authorList>
            <person name="Maclea K.S."/>
            <person name="Goen A.E."/>
        </authorList>
    </citation>
    <scope>NUCLEOTIDE SEQUENCE [LARGE SCALE GENOMIC DNA]</scope>
    <source>
        <strain evidence="2 3">ATCC 49154</strain>
    </source>
</reference>
<keyword evidence="3" id="KW-1185">Reference proteome</keyword>
<dbReference type="Pfam" id="PF00903">
    <property type="entry name" value="Glyoxalase"/>
    <property type="match status" value="1"/>
</dbReference>
<dbReference type="OrthoDB" id="194298at2"/>
<dbReference type="PROSITE" id="PS51819">
    <property type="entry name" value="VOC"/>
    <property type="match status" value="1"/>
</dbReference>
<dbReference type="Proteomes" id="UP000245938">
    <property type="component" value="Unassembled WGS sequence"/>
</dbReference>
<name>A0A2U3AIP4_9BACL</name>
<dbReference type="InterPro" id="IPR004360">
    <property type="entry name" value="Glyas_Fos-R_dOase_dom"/>
</dbReference>
<dbReference type="InterPro" id="IPR037523">
    <property type="entry name" value="VOC_core"/>
</dbReference>
<accession>A0A2U3AIP4</accession>
<evidence type="ECO:0000313" key="3">
    <source>
        <dbReference type="Proteomes" id="UP000245938"/>
    </source>
</evidence>
<proteinExistence type="predicted"/>
<comment type="caution">
    <text evidence="2">The sequence shown here is derived from an EMBL/GenBank/DDBJ whole genome shotgun (WGS) entry which is preliminary data.</text>
</comment>
<dbReference type="SUPFAM" id="SSF54593">
    <property type="entry name" value="Glyoxalase/Bleomycin resistance protein/Dihydroxybiphenyl dioxygenase"/>
    <property type="match status" value="1"/>
</dbReference>
<feature type="domain" description="VOC" evidence="1">
    <location>
        <begin position="15"/>
        <end position="135"/>
    </location>
</feature>
<evidence type="ECO:0000259" key="1">
    <source>
        <dbReference type="PROSITE" id="PS51819"/>
    </source>
</evidence>
<gene>
    <name evidence="2" type="ORF">DEX24_13870</name>
</gene>
<organism evidence="2 3">
    <name type="scientific">Kurthia sibirica</name>
    <dbReference type="NCBI Taxonomy" id="202750"/>
    <lineage>
        <taxon>Bacteria</taxon>
        <taxon>Bacillati</taxon>
        <taxon>Bacillota</taxon>
        <taxon>Bacilli</taxon>
        <taxon>Bacillales</taxon>
        <taxon>Caryophanaceae</taxon>
        <taxon>Kurthia</taxon>
    </lineage>
</organism>
<dbReference type="AlphaFoldDB" id="A0A2U3AIP4"/>
<evidence type="ECO:0000313" key="2">
    <source>
        <dbReference type="EMBL" id="PWI24419.1"/>
    </source>
</evidence>
<sequence>MDKTIFSYGRMKDFMLNFQRSEQQIIVSDLELSKDYYSTIFGIKGTDSKFIDEQKKLALTLVQAADVSEIHPKKLLPEVYGFVDTVEELYSLYLTYRENGALFAFNPRDTYDNGQRAKEFAIRDLDGYIIAFKTMSPNNDESFVK</sequence>